<feature type="compositionally biased region" description="Basic residues" evidence="1">
    <location>
        <begin position="208"/>
        <end position="217"/>
    </location>
</feature>
<feature type="compositionally biased region" description="Basic residues" evidence="1">
    <location>
        <begin position="227"/>
        <end position="248"/>
    </location>
</feature>
<feature type="compositionally biased region" description="Basic residues" evidence="1">
    <location>
        <begin position="158"/>
        <end position="178"/>
    </location>
</feature>
<proteinExistence type="predicted"/>
<comment type="caution">
    <text evidence="2">The sequence shown here is derived from an EMBL/GenBank/DDBJ whole genome shotgun (WGS) entry which is preliminary data.</text>
</comment>
<feature type="compositionally biased region" description="Basic residues" evidence="1">
    <location>
        <begin position="123"/>
        <end position="149"/>
    </location>
</feature>
<sequence>WTNKTHVWISQSVPWLFNSRFVIPSSHPRPRRRQRRVHGTHLAHLAQGQRARWPGGLPLDVAGRHLPRRRDQPARRRGAQPRLRVAAPARAAAAGPLGPRGRDGSQALRPLPLEREPAARRAGGARHAGRRGRGRRRGGGSRARGRRELRRQGQGHPRAGRGHGAAQHHGRPPRRATRRRDGLPGPGRPQHARGQHGAQRAALALPSRQHRHARVGRPRPGPLLGRAPRRRRRLLPARPPRLRPRPGRRLPLDALAARQPAPLRRPLPRGDGRGAVLGRRRLPHRPRQHARLLRRRGAARGRPGAGPHLGEGLRRRGEGVVVGQGGRRDGGEEVARRRRAEEGRESV</sequence>
<feature type="non-terminal residue" evidence="2">
    <location>
        <position position="1"/>
    </location>
</feature>
<keyword evidence="3" id="KW-1185">Reference proteome</keyword>
<feature type="compositionally biased region" description="Low complexity" evidence="1">
    <location>
        <begin position="80"/>
        <end position="99"/>
    </location>
</feature>
<feature type="region of interest" description="Disordered" evidence="1">
    <location>
        <begin position="296"/>
        <end position="347"/>
    </location>
</feature>
<dbReference type="Proteomes" id="UP000236621">
    <property type="component" value="Unassembled WGS sequence"/>
</dbReference>
<feature type="non-terminal residue" evidence="2">
    <location>
        <position position="347"/>
    </location>
</feature>
<dbReference type="EMBL" id="NRSZ01000884">
    <property type="protein sequence ID" value="PNY24443.1"/>
    <property type="molecule type" value="Genomic_DNA"/>
</dbReference>
<reference evidence="2 3" key="1">
    <citation type="submission" date="2017-08" db="EMBL/GenBank/DDBJ databases">
        <title>Harnessing the power of phylogenomics to disentangle the directionality and signatures of interkingdom host jumping in the parasitic fungal genus Tolypocladium.</title>
        <authorList>
            <person name="Quandt C.A."/>
            <person name="Patterson W."/>
            <person name="Spatafora J.W."/>
        </authorList>
    </citation>
    <scope>NUCLEOTIDE SEQUENCE [LARGE SCALE GENOMIC DNA]</scope>
    <source>
        <strain evidence="2 3">CBS 113982</strain>
    </source>
</reference>
<name>A0A2K3QAC1_9HYPO</name>
<feature type="region of interest" description="Disordered" evidence="1">
    <location>
        <begin position="63"/>
        <end position="252"/>
    </location>
</feature>
<gene>
    <name evidence="2" type="ORF">TCAP_05626</name>
</gene>
<organism evidence="2 3">
    <name type="scientific">Tolypocladium capitatum</name>
    <dbReference type="NCBI Taxonomy" id="45235"/>
    <lineage>
        <taxon>Eukaryota</taxon>
        <taxon>Fungi</taxon>
        <taxon>Dikarya</taxon>
        <taxon>Ascomycota</taxon>
        <taxon>Pezizomycotina</taxon>
        <taxon>Sordariomycetes</taxon>
        <taxon>Hypocreomycetidae</taxon>
        <taxon>Hypocreales</taxon>
        <taxon>Ophiocordycipitaceae</taxon>
        <taxon>Tolypocladium</taxon>
    </lineage>
</organism>
<dbReference type="AlphaFoldDB" id="A0A2K3QAC1"/>
<evidence type="ECO:0000256" key="1">
    <source>
        <dbReference type="SAM" id="MobiDB-lite"/>
    </source>
</evidence>
<accession>A0A2K3QAC1</accession>
<evidence type="ECO:0000313" key="3">
    <source>
        <dbReference type="Proteomes" id="UP000236621"/>
    </source>
</evidence>
<feature type="compositionally biased region" description="Basic and acidic residues" evidence="1">
    <location>
        <begin position="326"/>
        <end position="347"/>
    </location>
</feature>
<protein>
    <submittedName>
        <fullName evidence="2">Uncharacterized protein</fullName>
    </submittedName>
</protein>
<evidence type="ECO:0000313" key="2">
    <source>
        <dbReference type="EMBL" id="PNY24443.1"/>
    </source>
</evidence>